<dbReference type="EMBL" id="SHLA01000001">
    <property type="protein sequence ID" value="RZU60820.1"/>
    <property type="molecule type" value="Genomic_DNA"/>
</dbReference>
<dbReference type="PANTHER" id="PTHR30250">
    <property type="entry name" value="PST FAMILY PREDICTED COLANIC ACID TRANSPORTER"/>
    <property type="match status" value="1"/>
</dbReference>
<dbReference type="GO" id="GO:0005886">
    <property type="term" value="C:plasma membrane"/>
    <property type="evidence" value="ECO:0007669"/>
    <property type="project" value="UniProtKB-SubCell"/>
</dbReference>
<gene>
    <name evidence="7" type="ORF">EV380_0369</name>
</gene>
<evidence type="ECO:0000256" key="6">
    <source>
        <dbReference type="SAM" id="Phobius"/>
    </source>
</evidence>
<keyword evidence="2" id="KW-1003">Cell membrane</keyword>
<proteinExistence type="predicted"/>
<reference evidence="7 8" key="1">
    <citation type="submission" date="2019-02" db="EMBL/GenBank/DDBJ databases">
        <title>Sequencing the genomes of 1000 actinobacteria strains.</title>
        <authorList>
            <person name="Klenk H.-P."/>
        </authorList>
    </citation>
    <scope>NUCLEOTIDE SEQUENCE [LARGE SCALE GENOMIC DNA]</scope>
    <source>
        <strain evidence="7 8">DSM 17364</strain>
    </source>
</reference>
<name>A0A4Q8A9R7_9MICC</name>
<dbReference type="PANTHER" id="PTHR30250:SF11">
    <property type="entry name" value="O-ANTIGEN TRANSPORTER-RELATED"/>
    <property type="match status" value="1"/>
</dbReference>
<evidence type="ECO:0000313" key="8">
    <source>
        <dbReference type="Proteomes" id="UP000292685"/>
    </source>
</evidence>
<feature type="transmembrane region" description="Helical" evidence="6">
    <location>
        <begin position="325"/>
        <end position="346"/>
    </location>
</feature>
<comment type="caution">
    <text evidence="7">The sequence shown here is derived from an EMBL/GenBank/DDBJ whole genome shotgun (WGS) entry which is preliminary data.</text>
</comment>
<feature type="transmembrane region" description="Helical" evidence="6">
    <location>
        <begin position="113"/>
        <end position="134"/>
    </location>
</feature>
<dbReference type="AlphaFoldDB" id="A0A4Q8A9R7"/>
<feature type="transmembrane region" description="Helical" evidence="6">
    <location>
        <begin position="12"/>
        <end position="35"/>
    </location>
</feature>
<feature type="transmembrane region" description="Helical" evidence="6">
    <location>
        <begin position="358"/>
        <end position="380"/>
    </location>
</feature>
<evidence type="ECO:0000256" key="3">
    <source>
        <dbReference type="ARBA" id="ARBA00022692"/>
    </source>
</evidence>
<feature type="transmembrane region" description="Helical" evidence="6">
    <location>
        <begin position="386"/>
        <end position="405"/>
    </location>
</feature>
<feature type="transmembrane region" description="Helical" evidence="6">
    <location>
        <begin position="169"/>
        <end position="192"/>
    </location>
</feature>
<feature type="transmembrane region" description="Helical" evidence="6">
    <location>
        <begin position="141"/>
        <end position="163"/>
    </location>
</feature>
<dbReference type="Proteomes" id="UP000292685">
    <property type="component" value="Unassembled WGS sequence"/>
</dbReference>
<accession>A0A4Q8A9R7</accession>
<sequence length="423" mass="45483">MSERKLFLRKLTSFGASTVLLSAITFLSIPITISVLGTERWASFALGQAIGEVCRVIVTWSWNSVGITRTAALEESERFAEFTKSLAPRAVLLAACLGGILIVTFSYDVADYFLFTTAAAGGAMVGLTASWYFISIGDSRGFFVWSAAPRAFALLLGSLTLLIWPEPQILGYAIIIGAIFAILGGNTVIFRLHRRSDNRQSVGFRKRIIEVPSLLRQGFGAFSIGFIAAARLSVPILMAPTVISSSLTPLLALSDKIVRWSNTAATPCLQVIQSRLPKWGANVESRALRGSLVGAVVGFIGSSLVFVTTPPLAKFLTGGSIDVDYALSGILSIIVFCWFSNMVVGNSALGLLGRTKSVAGYSLLSLFVGIAAFFPLVRFYDVHGAFMSLAIMEIALSIILAFILGRSVRRTSRMLDDTASPHQ</sequence>
<keyword evidence="8" id="KW-1185">Reference proteome</keyword>
<keyword evidence="5 6" id="KW-0472">Membrane</keyword>
<dbReference type="InterPro" id="IPR050833">
    <property type="entry name" value="Poly_Biosynth_Transport"/>
</dbReference>
<evidence type="ECO:0000256" key="1">
    <source>
        <dbReference type="ARBA" id="ARBA00004651"/>
    </source>
</evidence>
<comment type="subcellular location">
    <subcellularLocation>
        <location evidence="1">Cell membrane</location>
        <topology evidence="1">Multi-pass membrane protein</topology>
    </subcellularLocation>
</comment>
<evidence type="ECO:0000256" key="5">
    <source>
        <dbReference type="ARBA" id="ARBA00023136"/>
    </source>
</evidence>
<organism evidence="7 8">
    <name type="scientific">Zhihengliuella halotolerans</name>
    <dbReference type="NCBI Taxonomy" id="370736"/>
    <lineage>
        <taxon>Bacteria</taxon>
        <taxon>Bacillati</taxon>
        <taxon>Actinomycetota</taxon>
        <taxon>Actinomycetes</taxon>
        <taxon>Micrococcales</taxon>
        <taxon>Micrococcaceae</taxon>
        <taxon>Zhihengliuella</taxon>
    </lineage>
</organism>
<protein>
    <submittedName>
        <fullName evidence="7">O-antigen/teichoic acid export membrane protein</fullName>
    </submittedName>
</protein>
<evidence type="ECO:0000256" key="4">
    <source>
        <dbReference type="ARBA" id="ARBA00022989"/>
    </source>
</evidence>
<evidence type="ECO:0000313" key="7">
    <source>
        <dbReference type="EMBL" id="RZU60820.1"/>
    </source>
</evidence>
<feature type="transmembrane region" description="Helical" evidence="6">
    <location>
        <begin position="86"/>
        <end position="107"/>
    </location>
</feature>
<evidence type="ECO:0000256" key="2">
    <source>
        <dbReference type="ARBA" id="ARBA00022475"/>
    </source>
</evidence>
<feature type="transmembrane region" description="Helical" evidence="6">
    <location>
        <begin position="292"/>
        <end position="313"/>
    </location>
</feature>
<keyword evidence="3 6" id="KW-0812">Transmembrane</keyword>
<keyword evidence="4 6" id="KW-1133">Transmembrane helix</keyword>